<evidence type="ECO:0000259" key="4">
    <source>
        <dbReference type="Pfam" id="PF13490"/>
    </source>
</evidence>
<gene>
    <name evidence="5" type="ORF">UO65_3714</name>
</gene>
<evidence type="ECO:0000313" key="6">
    <source>
        <dbReference type="Proteomes" id="UP000019277"/>
    </source>
</evidence>
<keyword evidence="2" id="KW-0804">Transcription</keyword>
<accession>W7IWZ6</accession>
<sequence>MSLGAYLLGALDPAERADFEAHLHRCDSCRGELVRLSPLPGLLHRVRVEDFEDAVEPTEADLLVVPEPEPRRGVWAKRKVLLSAAAAVVVLAAAGVVGFEVLRPEPTSTPPSVSWSATDSASGVRADVRLIDRSWGTEVKIKLHDVPPGKPCKLVVRGRDGNREVAGWWGSGGQDEEIPGSTSIGRSSISRVEVVTDDDIVLVDVPAPA</sequence>
<dbReference type="STRING" id="909613.UO65_3714"/>
<feature type="domain" description="Putative zinc-finger" evidence="4">
    <location>
        <begin position="3"/>
        <end position="30"/>
    </location>
</feature>
<dbReference type="InterPro" id="IPR041916">
    <property type="entry name" value="Anti_sigma_zinc_sf"/>
</dbReference>
<dbReference type="eggNOG" id="COG5662">
    <property type="taxonomic scope" value="Bacteria"/>
</dbReference>
<name>W7IWZ6_9PSEU</name>
<proteinExistence type="predicted"/>
<keyword evidence="1" id="KW-0805">Transcription regulation</keyword>
<reference evidence="5 6" key="1">
    <citation type="journal article" date="2014" name="Genome Announc.">
        <title>Draft Genome Sequence of the Antitrypanosomally Active Sponge-Associated Bacterium Actinokineospora sp. Strain EG49.</title>
        <authorList>
            <person name="Harjes J."/>
            <person name="Ryu T."/>
            <person name="Abdelmohsen U.R."/>
            <person name="Moitinho-Silva L."/>
            <person name="Horn H."/>
            <person name="Ravasi T."/>
            <person name="Hentschel U."/>
        </authorList>
    </citation>
    <scope>NUCLEOTIDE SEQUENCE [LARGE SCALE GENOMIC DNA]</scope>
    <source>
        <strain evidence="5 6">EG49</strain>
    </source>
</reference>
<keyword evidence="3" id="KW-1133">Transmembrane helix</keyword>
<comment type="caution">
    <text evidence="5">The sequence shown here is derived from an EMBL/GenBank/DDBJ whole genome shotgun (WGS) entry which is preliminary data.</text>
</comment>
<dbReference type="Pfam" id="PF13490">
    <property type="entry name" value="zf-HC2"/>
    <property type="match status" value="1"/>
</dbReference>
<keyword evidence="3" id="KW-0812">Transmembrane</keyword>
<dbReference type="InterPro" id="IPR027383">
    <property type="entry name" value="Znf_put"/>
</dbReference>
<keyword evidence="6" id="KW-1185">Reference proteome</keyword>
<dbReference type="Proteomes" id="UP000019277">
    <property type="component" value="Unassembled WGS sequence"/>
</dbReference>
<dbReference type="Gene3D" id="1.10.10.1320">
    <property type="entry name" value="Anti-sigma factor, zinc-finger domain"/>
    <property type="match status" value="1"/>
</dbReference>
<protein>
    <submittedName>
        <fullName evidence="5">Putative conserved membrane protein</fullName>
    </submittedName>
</protein>
<dbReference type="EMBL" id="AYXG01000136">
    <property type="protein sequence ID" value="EWC60981.1"/>
    <property type="molecule type" value="Genomic_DNA"/>
</dbReference>
<evidence type="ECO:0000256" key="3">
    <source>
        <dbReference type="SAM" id="Phobius"/>
    </source>
</evidence>
<evidence type="ECO:0000313" key="5">
    <source>
        <dbReference type="EMBL" id="EWC60981.1"/>
    </source>
</evidence>
<evidence type="ECO:0000256" key="1">
    <source>
        <dbReference type="ARBA" id="ARBA00023015"/>
    </source>
</evidence>
<feature type="transmembrane region" description="Helical" evidence="3">
    <location>
        <begin position="80"/>
        <end position="102"/>
    </location>
</feature>
<evidence type="ECO:0000256" key="2">
    <source>
        <dbReference type="ARBA" id="ARBA00023163"/>
    </source>
</evidence>
<dbReference type="AlphaFoldDB" id="W7IWZ6"/>
<keyword evidence="3" id="KW-0472">Membrane</keyword>
<organism evidence="5 6">
    <name type="scientific">Actinokineospora spheciospongiae</name>
    <dbReference type="NCBI Taxonomy" id="909613"/>
    <lineage>
        <taxon>Bacteria</taxon>
        <taxon>Bacillati</taxon>
        <taxon>Actinomycetota</taxon>
        <taxon>Actinomycetes</taxon>
        <taxon>Pseudonocardiales</taxon>
        <taxon>Pseudonocardiaceae</taxon>
        <taxon>Actinokineospora</taxon>
    </lineage>
</organism>